<keyword evidence="3" id="KW-1185">Reference proteome</keyword>
<dbReference type="RefSeq" id="WP_169564638.1">
    <property type="nucleotide sequence ID" value="NZ_JAAXYH010000008.1"/>
</dbReference>
<dbReference type="EMBL" id="JAAXYH010000008">
    <property type="protein sequence ID" value="NMH65907.1"/>
    <property type="molecule type" value="Genomic_DNA"/>
</dbReference>
<evidence type="ECO:0000256" key="1">
    <source>
        <dbReference type="SAM" id="SignalP"/>
    </source>
</evidence>
<feature type="chain" id="PRO_5037102994" evidence="1">
    <location>
        <begin position="23"/>
        <end position="123"/>
    </location>
</feature>
<accession>A0A972FUI9</accession>
<organism evidence="2 3">
    <name type="scientific">Shewanella salipaludis</name>
    <dbReference type="NCBI Taxonomy" id="2723052"/>
    <lineage>
        <taxon>Bacteria</taxon>
        <taxon>Pseudomonadati</taxon>
        <taxon>Pseudomonadota</taxon>
        <taxon>Gammaproteobacteria</taxon>
        <taxon>Alteromonadales</taxon>
        <taxon>Shewanellaceae</taxon>
        <taxon>Shewanella</taxon>
    </lineage>
</organism>
<evidence type="ECO:0000313" key="2">
    <source>
        <dbReference type="EMBL" id="NMH65907.1"/>
    </source>
</evidence>
<reference evidence="2" key="1">
    <citation type="submission" date="2020-04" db="EMBL/GenBank/DDBJ databases">
        <title>Description of Shewanella salipaludis sp. nov., isolated from a salt marsh.</title>
        <authorList>
            <person name="Park S."/>
            <person name="Yoon J.-H."/>
        </authorList>
    </citation>
    <scope>NUCLEOTIDE SEQUENCE</scope>
    <source>
        <strain evidence="2">SHSM-M6</strain>
    </source>
</reference>
<keyword evidence="1" id="KW-0732">Signal</keyword>
<gene>
    <name evidence="2" type="ORF">HC757_12125</name>
</gene>
<name>A0A972FUI9_9GAMM</name>
<comment type="caution">
    <text evidence="2">The sequence shown here is derived from an EMBL/GenBank/DDBJ whole genome shotgun (WGS) entry which is preliminary data.</text>
</comment>
<sequence length="123" mass="12819">MNKMLKALGAVSVLCFAQSALAADLVCHLNVKSGGNVYGNGTAHCSGLDFSFGSSTSGSYNIVNINKMVKSVIWSGNAKCSGGTSCGVTVRAYSVNQASATILYQDGTWEQTNTATMEYETGK</sequence>
<dbReference type="AlphaFoldDB" id="A0A972FUI9"/>
<protein>
    <submittedName>
        <fullName evidence="2">Uncharacterized protein</fullName>
    </submittedName>
</protein>
<feature type="signal peptide" evidence="1">
    <location>
        <begin position="1"/>
        <end position="22"/>
    </location>
</feature>
<proteinExistence type="predicted"/>
<dbReference type="Proteomes" id="UP000737113">
    <property type="component" value="Unassembled WGS sequence"/>
</dbReference>
<evidence type="ECO:0000313" key="3">
    <source>
        <dbReference type="Proteomes" id="UP000737113"/>
    </source>
</evidence>